<protein>
    <recommendedName>
        <fullName evidence="4">Aminotransferase class I/classII large domain-containing protein</fullName>
    </recommendedName>
</protein>
<sequence length="518" mass="56710">MSVPSLSFAFAISSWLLVSQYHFEVVEMNEDQTGSKRRIVRRRSSGPQKKEGNGGAAAEQSRLPGWRERSGYLSSRGVKAQQPILSYFGMFIDALGNLASASNPNGKIPFCVAENKLTQERLSARFLEAAKVAFPQHEAWEYNDMTGLANMKGAVARLWNRKVCGGSELVRETDVVCGAGAAAVLNNTFTCACEVGEAVLIPAPYYAAFENDMEVLSGLRPVRVAVADVVRGATTEEWEAAWAGANAAGLQVGAILITNPNNPVGVCYTKKVIEEALSWARSHSLFIIVDEIYALSMHGVDGEKFTSVVEIERGLISTDLAVIWAMSKDFGGSGLRAGVLMTGNQKLKQSMSNISVFTGVSHPMQLMIADVLGDEKWVDDYLAYSNKQLRHCYEIVTRTLDEIDVPYIKACAGMFVWADFSSLLPEDSWEGEEGFTAVCYEEGGFVMTPGQAQRADRPGWFRICIGWNSVEVLQVGMDRLASVCEGIRGRGWVDLEVEEREDVTPSGVRRRGSSFIGD</sequence>
<dbReference type="PRINTS" id="PR00753">
    <property type="entry name" value="ACCSYNTHASE"/>
</dbReference>
<dbReference type="Pfam" id="PF00155">
    <property type="entry name" value="Aminotran_1_2"/>
    <property type="match status" value="1"/>
</dbReference>
<evidence type="ECO:0000313" key="6">
    <source>
        <dbReference type="Proteomes" id="UP001165082"/>
    </source>
</evidence>
<evidence type="ECO:0000259" key="4">
    <source>
        <dbReference type="Pfam" id="PF00155"/>
    </source>
</evidence>
<feature type="region of interest" description="Disordered" evidence="2">
    <location>
        <begin position="34"/>
        <end position="62"/>
    </location>
</feature>
<feature type="signal peptide" evidence="3">
    <location>
        <begin position="1"/>
        <end position="19"/>
    </location>
</feature>
<feature type="compositionally biased region" description="Basic residues" evidence="2">
    <location>
        <begin position="35"/>
        <end position="44"/>
    </location>
</feature>
<dbReference type="InterPro" id="IPR004839">
    <property type="entry name" value="Aminotransferase_I/II_large"/>
</dbReference>
<dbReference type="AlphaFoldDB" id="A0A9W7L1L7"/>
<dbReference type="InterPro" id="IPR015424">
    <property type="entry name" value="PyrdxlP-dep_Trfase"/>
</dbReference>
<dbReference type="CDD" id="cd00609">
    <property type="entry name" value="AAT_like"/>
    <property type="match status" value="1"/>
</dbReference>
<dbReference type="InterPro" id="IPR050478">
    <property type="entry name" value="Ethylene_sulfur-biosynth"/>
</dbReference>
<dbReference type="Gene3D" id="3.40.640.10">
    <property type="entry name" value="Type I PLP-dependent aspartate aminotransferase-like (Major domain)"/>
    <property type="match status" value="1"/>
</dbReference>
<dbReference type="GO" id="GO:0008483">
    <property type="term" value="F:transaminase activity"/>
    <property type="evidence" value="ECO:0007669"/>
    <property type="project" value="TreeGrafter"/>
</dbReference>
<dbReference type="PANTHER" id="PTHR43795">
    <property type="entry name" value="BIFUNCTIONAL ASPARTATE AMINOTRANSFERASE AND GLUTAMATE/ASPARTATE-PREPHENATE AMINOTRANSFERASE-RELATED"/>
    <property type="match status" value="1"/>
</dbReference>
<evidence type="ECO:0000256" key="1">
    <source>
        <dbReference type="ARBA" id="ARBA00022898"/>
    </source>
</evidence>
<proteinExistence type="predicted"/>
<name>A0A9W7L1L7_9STRA</name>
<dbReference type="SUPFAM" id="SSF53383">
    <property type="entry name" value="PLP-dependent transferases"/>
    <property type="match status" value="1"/>
</dbReference>
<feature type="chain" id="PRO_5040928021" description="Aminotransferase class I/classII large domain-containing protein" evidence="3">
    <location>
        <begin position="20"/>
        <end position="518"/>
    </location>
</feature>
<dbReference type="OrthoDB" id="691673at2759"/>
<gene>
    <name evidence="5" type="ORF">TrRE_jg3314</name>
</gene>
<keyword evidence="3" id="KW-0732">Signal</keyword>
<keyword evidence="6" id="KW-1185">Reference proteome</keyword>
<keyword evidence="1" id="KW-0663">Pyridoxal phosphate</keyword>
<evidence type="ECO:0000313" key="5">
    <source>
        <dbReference type="EMBL" id="GMI20179.1"/>
    </source>
</evidence>
<dbReference type="GO" id="GO:0030170">
    <property type="term" value="F:pyridoxal phosphate binding"/>
    <property type="evidence" value="ECO:0007669"/>
    <property type="project" value="InterPro"/>
</dbReference>
<accession>A0A9W7L1L7</accession>
<dbReference type="Gene3D" id="3.90.1150.10">
    <property type="entry name" value="Aspartate Aminotransferase, domain 1"/>
    <property type="match status" value="1"/>
</dbReference>
<dbReference type="InterPro" id="IPR015421">
    <property type="entry name" value="PyrdxlP-dep_Trfase_major"/>
</dbReference>
<comment type="caution">
    <text evidence="5">The sequence shown here is derived from an EMBL/GenBank/DDBJ whole genome shotgun (WGS) entry which is preliminary data.</text>
</comment>
<dbReference type="GO" id="GO:0006520">
    <property type="term" value="P:amino acid metabolic process"/>
    <property type="evidence" value="ECO:0007669"/>
    <property type="project" value="TreeGrafter"/>
</dbReference>
<organism evidence="5 6">
    <name type="scientific">Triparma retinervis</name>
    <dbReference type="NCBI Taxonomy" id="2557542"/>
    <lineage>
        <taxon>Eukaryota</taxon>
        <taxon>Sar</taxon>
        <taxon>Stramenopiles</taxon>
        <taxon>Ochrophyta</taxon>
        <taxon>Bolidophyceae</taxon>
        <taxon>Parmales</taxon>
        <taxon>Triparmaceae</taxon>
        <taxon>Triparma</taxon>
    </lineage>
</organism>
<evidence type="ECO:0000256" key="2">
    <source>
        <dbReference type="SAM" id="MobiDB-lite"/>
    </source>
</evidence>
<feature type="domain" description="Aminotransferase class I/classII large" evidence="4">
    <location>
        <begin position="107"/>
        <end position="469"/>
    </location>
</feature>
<reference evidence="5" key="1">
    <citation type="submission" date="2022-07" db="EMBL/GenBank/DDBJ databases">
        <title>Genome analysis of Parmales, a sister group of diatoms, reveals the evolutionary specialization of diatoms from phago-mixotrophs to photoautotrophs.</title>
        <authorList>
            <person name="Ban H."/>
            <person name="Sato S."/>
            <person name="Yoshikawa S."/>
            <person name="Kazumasa Y."/>
            <person name="Nakamura Y."/>
            <person name="Ichinomiya M."/>
            <person name="Saitoh K."/>
            <person name="Sato N."/>
            <person name="Blanc-Mathieu R."/>
            <person name="Endo H."/>
            <person name="Kuwata A."/>
            <person name="Ogata H."/>
        </authorList>
    </citation>
    <scope>NUCLEOTIDE SEQUENCE</scope>
</reference>
<dbReference type="PANTHER" id="PTHR43795:SF39">
    <property type="entry name" value="AMINOTRANSFERASE CLASS I_CLASSII DOMAIN-CONTAINING PROTEIN"/>
    <property type="match status" value="1"/>
</dbReference>
<dbReference type="Proteomes" id="UP001165082">
    <property type="component" value="Unassembled WGS sequence"/>
</dbReference>
<dbReference type="EMBL" id="BRXZ01008036">
    <property type="protein sequence ID" value="GMI20179.1"/>
    <property type="molecule type" value="Genomic_DNA"/>
</dbReference>
<dbReference type="InterPro" id="IPR015422">
    <property type="entry name" value="PyrdxlP-dep_Trfase_small"/>
</dbReference>
<evidence type="ECO:0000256" key="3">
    <source>
        <dbReference type="SAM" id="SignalP"/>
    </source>
</evidence>